<sequence>MLSEHSVPIAPRTFHAWATRAPSKQALWDATIIEILAGYYEPHQHGWRKSESLYGSLKMLTVEIGDWSRFTGSSIGAYVLLVPCE</sequence>
<accession>A0A1X0JZ50</accession>
<protein>
    <submittedName>
        <fullName evidence="1">Uncharacterized protein</fullName>
    </submittedName>
</protein>
<dbReference type="AlphaFoldDB" id="A0A1X0JZ50"/>
<dbReference type="EMBL" id="MVIJ01000073">
    <property type="protein sequence ID" value="ORB68183.1"/>
    <property type="molecule type" value="Genomic_DNA"/>
</dbReference>
<evidence type="ECO:0000313" key="1">
    <source>
        <dbReference type="EMBL" id="ORB68183.1"/>
    </source>
</evidence>
<name>A0A1X0JZ50_MYCSC</name>
<dbReference type="Proteomes" id="UP000192601">
    <property type="component" value="Unassembled WGS sequence"/>
</dbReference>
<reference evidence="1 2" key="1">
    <citation type="submission" date="2017-02" db="EMBL/GenBank/DDBJ databases">
        <title>The new phylogeny of genus Mycobacterium.</title>
        <authorList>
            <person name="Tortoli E."/>
            <person name="Trovato A."/>
            <person name="Cirillo D.M."/>
        </authorList>
    </citation>
    <scope>NUCLEOTIDE SEQUENCE [LARGE SCALE GENOMIC DNA]</scope>
    <source>
        <strain evidence="1 2">DSM 43992</strain>
    </source>
</reference>
<comment type="caution">
    <text evidence="1">The sequence shown here is derived from an EMBL/GenBank/DDBJ whole genome shotgun (WGS) entry which is preliminary data.</text>
</comment>
<evidence type="ECO:0000313" key="2">
    <source>
        <dbReference type="Proteomes" id="UP000192601"/>
    </source>
</evidence>
<keyword evidence="2" id="KW-1185">Reference proteome</keyword>
<proteinExistence type="predicted"/>
<organism evidence="1 2">
    <name type="scientific">Mycobacterium scrofulaceum</name>
    <dbReference type="NCBI Taxonomy" id="1783"/>
    <lineage>
        <taxon>Bacteria</taxon>
        <taxon>Bacillati</taxon>
        <taxon>Actinomycetota</taxon>
        <taxon>Actinomycetes</taxon>
        <taxon>Mycobacteriales</taxon>
        <taxon>Mycobacteriaceae</taxon>
        <taxon>Mycobacterium</taxon>
    </lineage>
</organism>
<gene>
    <name evidence="1" type="ORF">BST44_26930</name>
</gene>